<gene>
    <name evidence="2" type="ORF">PPACK8108_LOCUS19147</name>
</gene>
<dbReference type="EMBL" id="CALTRL010005685">
    <property type="protein sequence ID" value="CAH7684734.1"/>
    <property type="molecule type" value="Genomic_DNA"/>
</dbReference>
<feature type="transmembrane region" description="Helical" evidence="1">
    <location>
        <begin position="363"/>
        <end position="385"/>
    </location>
</feature>
<evidence type="ECO:0000313" key="3">
    <source>
        <dbReference type="Proteomes" id="UP001153365"/>
    </source>
</evidence>
<keyword evidence="3" id="KW-1185">Reference proteome</keyword>
<protein>
    <submittedName>
        <fullName evidence="2">Expressed protein</fullName>
    </submittedName>
</protein>
<comment type="caution">
    <text evidence="2">The sequence shown here is derived from an EMBL/GenBank/DDBJ whole genome shotgun (WGS) entry which is preliminary data.</text>
</comment>
<feature type="transmembrane region" description="Helical" evidence="1">
    <location>
        <begin position="181"/>
        <end position="205"/>
    </location>
</feature>
<sequence>MFNATEKGLKIIKFALDIPPNGNPHLQVRNRLIQLFTPSKKPSWERYTSKIILFSLVVANIQSAYILYSMISTRRLALTAKTSIGMWKFETLTVHGITSFAFSTLSIVDWLIIAFWNSKEKLMPPGGRRLISGIKFLVAMAGTWCFVWATICHCVSMYWLNKKTCSSTVSKPNNFRLPRYVRWLSHISFLVPMFTFGGAIIWSFIGYHSCQMAIKNILFQVEEKLVEAAQNFDTSNYDSTMLKSLLLPLKSIPQLEEKTLYHLNSALITFTASDIFFLILYPPLSFISLRDLKKKSQTVTLSALNSSSKDVTYLKRMLERLEDTRKTLFYISLSIFLGVLSCLPGLIWELSQSRAVLEREQGYWAVAEILSKGVVSFVMNVNLLIIGLHCKRLLGDGDKDKVANNENISNEYKEENSHFEVVVVSKPNFPGIINKSKDHSQSKKSGIISDYRGNSSLISMEQLG</sequence>
<evidence type="ECO:0000313" key="2">
    <source>
        <dbReference type="EMBL" id="CAH7684734.1"/>
    </source>
</evidence>
<feature type="transmembrane region" description="Helical" evidence="1">
    <location>
        <begin position="92"/>
        <end position="116"/>
    </location>
</feature>
<proteinExistence type="predicted"/>
<keyword evidence="1" id="KW-1133">Transmembrane helix</keyword>
<reference evidence="2" key="1">
    <citation type="submission" date="2022-06" db="EMBL/GenBank/DDBJ databases">
        <authorList>
            <consortium name="SYNGENTA / RWTH Aachen University"/>
        </authorList>
    </citation>
    <scope>NUCLEOTIDE SEQUENCE</scope>
</reference>
<keyword evidence="1" id="KW-0812">Transmembrane</keyword>
<accession>A0AAV0BCZ7</accession>
<name>A0AAV0BCZ7_PHAPC</name>
<feature type="transmembrane region" description="Helical" evidence="1">
    <location>
        <begin position="327"/>
        <end position="348"/>
    </location>
</feature>
<organism evidence="2 3">
    <name type="scientific">Phakopsora pachyrhizi</name>
    <name type="common">Asian soybean rust disease fungus</name>
    <dbReference type="NCBI Taxonomy" id="170000"/>
    <lineage>
        <taxon>Eukaryota</taxon>
        <taxon>Fungi</taxon>
        <taxon>Dikarya</taxon>
        <taxon>Basidiomycota</taxon>
        <taxon>Pucciniomycotina</taxon>
        <taxon>Pucciniomycetes</taxon>
        <taxon>Pucciniales</taxon>
        <taxon>Phakopsoraceae</taxon>
        <taxon>Phakopsora</taxon>
    </lineage>
</organism>
<feature type="transmembrane region" description="Helical" evidence="1">
    <location>
        <begin position="136"/>
        <end position="160"/>
    </location>
</feature>
<evidence type="ECO:0000256" key="1">
    <source>
        <dbReference type="SAM" id="Phobius"/>
    </source>
</evidence>
<feature type="transmembrane region" description="Helical" evidence="1">
    <location>
        <begin position="266"/>
        <end position="287"/>
    </location>
</feature>
<keyword evidence="1" id="KW-0472">Membrane</keyword>
<dbReference type="AlphaFoldDB" id="A0AAV0BCZ7"/>
<feature type="transmembrane region" description="Helical" evidence="1">
    <location>
        <begin position="51"/>
        <end position="71"/>
    </location>
</feature>
<dbReference type="Proteomes" id="UP001153365">
    <property type="component" value="Unassembled WGS sequence"/>
</dbReference>